<dbReference type="AlphaFoldDB" id="A0A645BTI0"/>
<reference evidence="1" key="1">
    <citation type="submission" date="2019-08" db="EMBL/GenBank/DDBJ databases">
        <authorList>
            <person name="Kucharzyk K."/>
            <person name="Murdoch R.W."/>
            <person name="Higgins S."/>
            <person name="Loffler F."/>
        </authorList>
    </citation>
    <scope>NUCLEOTIDE SEQUENCE</scope>
</reference>
<dbReference type="EMBL" id="VSSQ01022365">
    <property type="protein sequence ID" value="MPM68635.1"/>
    <property type="molecule type" value="Genomic_DNA"/>
</dbReference>
<proteinExistence type="predicted"/>
<evidence type="ECO:0000313" key="1">
    <source>
        <dbReference type="EMBL" id="MPM68635.1"/>
    </source>
</evidence>
<gene>
    <name evidence="1" type="ORF">SDC9_115569</name>
</gene>
<organism evidence="1">
    <name type="scientific">bioreactor metagenome</name>
    <dbReference type="NCBI Taxonomy" id="1076179"/>
    <lineage>
        <taxon>unclassified sequences</taxon>
        <taxon>metagenomes</taxon>
        <taxon>ecological metagenomes</taxon>
    </lineage>
</organism>
<sequence>MPHRKLQAHITDRIGFCFNDFHRKITLGRFNAQRNFDFRIWKLQIDNIALDRRALGGHLDPVELQGANRVFGIRDGVFGVGRFANIAEQFSVRAQGQLHFVVFDIEYRGRGLGGGGRSFLCRNFSQPDIIDFGGLFPRHRDRNANVFQACRSLINAGNLLPIVPGRCHGQRQRAHRLVGVIFVDSNSGFALTDARRKTIAGIGFHVFDRNIQRSSTMLLNVDIGSKPDKLTTFCGAFSLDQSQIAGIGLIQNPNSRRRLIFGQLPFAESGILGGACGFVITLKAAIFDHIIGSSRLAGTRRSY</sequence>
<protein>
    <submittedName>
        <fullName evidence="1">Uncharacterized protein</fullName>
    </submittedName>
</protein>
<name>A0A645BTI0_9ZZZZ</name>
<accession>A0A645BTI0</accession>
<comment type="caution">
    <text evidence="1">The sequence shown here is derived from an EMBL/GenBank/DDBJ whole genome shotgun (WGS) entry which is preliminary data.</text>
</comment>